<dbReference type="EMBL" id="JAXCLA010000006">
    <property type="protein sequence ID" value="MDY0746836.1"/>
    <property type="molecule type" value="Genomic_DNA"/>
</dbReference>
<feature type="transmembrane region" description="Helical" evidence="8">
    <location>
        <begin position="21"/>
        <end position="46"/>
    </location>
</feature>
<dbReference type="PROSITE" id="PS00216">
    <property type="entry name" value="SUGAR_TRANSPORT_1"/>
    <property type="match status" value="1"/>
</dbReference>
<feature type="transmembrane region" description="Helical" evidence="8">
    <location>
        <begin position="357"/>
        <end position="376"/>
    </location>
</feature>
<keyword evidence="4" id="KW-0813">Transport</keyword>
<keyword evidence="11" id="KW-1185">Reference proteome</keyword>
<evidence type="ECO:0000256" key="8">
    <source>
        <dbReference type="SAM" id="Phobius"/>
    </source>
</evidence>
<evidence type="ECO:0000259" key="9">
    <source>
        <dbReference type="PROSITE" id="PS50850"/>
    </source>
</evidence>
<feature type="transmembrane region" description="Helical" evidence="8">
    <location>
        <begin position="119"/>
        <end position="136"/>
    </location>
</feature>
<feature type="domain" description="Major facilitator superfamily (MFS) profile" evidence="9">
    <location>
        <begin position="20"/>
        <end position="414"/>
    </location>
</feature>
<dbReference type="RefSeq" id="WP_320424793.1">
    <property type="nucleotide sequence ID" value="NZ_JAXCLA010000006.1"/>
</dbReference>
<dbReference type="PRINTS" id="PR01035">
    <property type="entry name" value="TCRTETA"/>
</dbReference>
<evidence type="ECO:0000256" key="5">
    <source>
        <dbReference type="ARBA" id="ARBA00022692"/>
    </source>
</evidence>
<feature type="transmembrane region" description="Helical" evidence="8">
    <location>
        <begin position="231"/>
        <end position="252"/>
    </location>
</feature>
<organism evidence="10 11">
    <name type="scientific">Roseateles agri</name>
    <dbReference type="NCBI Taxonomy" id="3098619"/>
    <lineage>
        <taxon>Bacteria</taxon>
        <taxon>Pseudomonadati</taxon>
        <taxon>Pseudomonadota</taxon>
        <taxon>Betaproteobacteria</taxon>
        <taxon>Burkholderiales</taxon>
        <taxon>Sphaerotilaceae</taxon>
        <taxon>Roseateles</taxon>
    </lineage>
</organism>
<evidence type="ECO:0000256" key="1">
    <source>
        <dbReference type="ARBA" id="ARBA00003279"/>
    </source>
</evidence>
<evidence type="ECO:0000256" key="6">
    <source>
        <dbReference type="ARBA" id="ARBA00022989"/>
    </source>
</evidence>
<keyword evidence="7 8" id="KW-0472">Membrane</keyword>
<evidence type="ECO:0000313" key="10">
    <source>
        <dbReference type="EMBL" id="MDY0746836.1"/>
    </source>
</evidence>
<accession>A0ABU5DM69</accession>
<dbReference type="InterPro" id="IPR011701">
    <property type="entry name" value="MFS"/>
</dbReference>
<feature type="transmembrane region" description="Helical" evidence="8">
    <location>
        <begin position="295"/>
        <end position="313"/>
    </location>
</feature>
<dbReference type="InterPro" id="IPR036259">
    <property type="entry name" value="MFS_trans_sf"/>
</dbReference>
<dbReference type="PROSITE" id="PS50850">
    <property type="entry name" value="MFS"/>
    <property type="match status" value="1"/>
</dbReference>
<gene>
    <name evidence="10" type="ORF">SNE35_20155</name>
</gene>
<feature type="transmembrane region" description="Helical" evidence="8">
    <location>
        <begin position="58"/>
        <end position="78"/>
    </location>
</feature>
<dbReference type="InterPro" id="IPR001958">
    <property type="entry name" value="Tet-R_TetA/multi-R_MdtG-like"/>
</dbReference>
<evidence type="ECO:0000256" key="2">
    <source>
        <dbReference type="ARBA" id="ARBA00004141"/>
    </source>
</evidence>
<dbReference type="Pfam" id="PF07690">
    <property type="entry name" value="MFS_1"/>
    <property type="match status" value="1"/>
</dbReference>
<comment type="function">
    <text evidence="1">Resistance to tetracycline by an active tetracycline efflux. This is an energy-dependent process that decreases the accumulation of the antibiotic in whole cells. This protein functions as a metal-tetracycline/H(+) antiporter.</text>
</comment>
<comment type="similarity">
    <text evidence="3">Belongs to the major facilitator superfamily. TCR/Tet family.</text>
</comment>
<evidence type="ECO:0000256" key="3">
    <source>
        <dbReference type="ARBA" id="ARBA00007520"/>
    </source>
</evidence>
<feature type="transmembrane region" description="Helical" evidence="8">
    <location>
        <begin position="176"/>
        <end position="196"/>
    </location>
</feature>
<keyword evidence="5 8" id="KW-0812">Transmembrane</keyword>
<evidence type="ECO:0000256" key="4">
    <source>
        <dbReference type="ARBA" id="ARBA00022448"/>
    </source>
</evidence>
<keyword evidence="6 8" id="KW-1133">Transmembrane helix</keyword>
<feature type="transmembrane region" description="Helical" evidence="8">
    <location>
        <begin position="148"/>
        <end position="170"/>
    </location>
</feature>
<dbReference type="InterPro" id="IPR005829">
    <property type="entry name" value="Sugar_transporter_CS"/>
</dbReference>
<dbReference type="Proteomes" id="UP001285263">
    <property type="component" value="Unassembled WGS sequence"/>
</dbReference>
<dbReference type="PANTHER" id="PTHR23504">
    <property type="entry name" value="MAJOR FACILITATOR SUPERFAMILY DOMAIN-CONTAINING PROTEIN 10"/>
    <property type="match status" value="1"/>
</dbReference>
<dbReference type="SUPFAM" id="SSF103473">
    <property type="entry name" value="MFS general substrate transporter"/>
    <property type="match status" value="1"/>
</dbReference>
<comment type="subcellular location">
    <subcellularLocation>
        <location evidence="2">Membrane</location>
        <topology evidence="2">Multi-pass membrane protein</topology>
    </subcellularLocation>
</comment>
<feature type="transmembrane region" description="Helical" evidence="8">
    <location>
        <begin position="90"/>
        <end position="113"/>
    </location>
</feature>
<name>A0ABU5DM69_9BURK</name>
<dbReference type="PANTHER" id="PTHR23504:SF15">
    <property type="entry name" value="MAJOR FACILITATOR SUPERFAMILY (MFS) PROFILE DOMAIN-CONTAINING PROTEIN"/>
    <property type="match status" value="1"/>
</dbReference>
<dbReference type="InterPro" id="IPR020846">
    <property type="entry name" value="MFS_dom"/>
</dbReference>
<feature type="transmembrane region" description="Helical" evidence="8">
    <location>
        <begin position="264"/>
        <end position="283"/>
    </location>
</feature>
<proteinExistence type="inferred from homology"/>
<comment type="caution">
    <text evidence="10">The sequence shown here is derived from an EMBL/GenBank/DDBJ whole genome shotgun (WGS) entry which is preliminary data.</text>
</comment>
<protein>
    <submittedName>
        <fullName evidence="10">MFS transporter</fullName>
    </submittedName>
</protein>
<sequence>MSSSTETTAVQSPPSKRAAGMGFIMIAVLIDMISIGLIIPVLPPLVGTFTTSESAHTLAQLAVTLAFCIANFLSSPILGGLSDRYGRRKVMLIGFSGLALSFFVTAMATALWMLVVVRLFSGAMQSNIAIANAYVADITPPEQRTQRYGQLGAAFGMGFILGPVLGGLLGHINLHLPFFVAGTLAITNWLYGFFVLPESLAPELRRPFDWRRANPFGVLARVKALRGVGPLMYVLMFSGLAQTIVQSCWVLYTGHRLGWGPLENGLSLLAVGAMSVLMQGVLLKPLMKRVSVSRVVTLSLAVSIFTNAGIGMATQAWMVYALIAIGGLASAVGPALQSQISKAASASSQGETMGAVAALNSLMAVIAPPIGLGLMYLVADLPKTDLRIGAPFFFIALLQLLSLYFAARYFAGQPDDEPPAAAVSSASSAS</sequence>
<dbReference type="Gene3D" id="1.20.1250.20">
    <property type="entry name" value="MFS general substrate transporter like domains"/>
    <property type="match status" value="1"/>
</dbReference>
<reference evidence="10 11" key="1">
    <citation type="submission" date="2023-11" db="EMBL/GenBank/DDBJ databases">
        <title>Paucibacter sp. nov., isolated from fresh soil in Korea.</title>
        <authorList>
            <person name="Le N.T.T."/>
        </authorList>
    </citation>
    <scope>NUCLEOTIDE SEQUENCE [LARGE SCALE GENOMIC DNA]</scope>
    <source>
        <strain evidence="10 11">R3-3</strain>
    </source>
</reference>
<feature type="transmembrane region" description="Helical" evidence="8">
    <location>
        <begin position="388"/>
        <end position="407"/>
    </location>
</feature>
<feature type="transmembrane region" description="Helical" evidence="8">
    <location>
        <begin position="319"/>
        <end position="336"/>
    </location>
</feature>
<evidence type="ECO:0000313" key="11">
    <source>
        <dbReference type="Proteomes" id="UP001285263"/>
    </source>
</evidence>
<evidence type="ECO:0000256" key="7">
    <source>
        <dbReference type="ARBA" id="ARBA00023136"/>
    </source>
</evidence>